<proteinExistence type="predicted"/>
<dbReference type="OrthoDB" id="3001700at2759"/>
<dbReference type="AlphaFoldDB" id="A0A9P4MHG4"/>
<comment type="caution">
    <text evidence="2">The sequence shown here is derived from an EMBL/GenBank/DDBJ whole genome shotgun (WGS) entry which is preliminary data.</text>
</comment>
<sequence length="143" mass="15192">MERARNVYNNQYEKWMPWIEDQYLYYFTKDNKTSYATKDQLSKTKVTGAEPVDKLQDGVNDTVGGQLGKGGLLQPIGDSASKEGVNRAERGGKDDGGSYGGPLGGVTDPIVSGAQSGGSKVTEGAKGAGNWVGGLWGGKNEKK</sequence>
<dbReference type="Proteomes" id="UP000799439">
    <property type="component" value="Unassembled WGS sequence"/>
</dbReference>
<evidence type="ECO:0000256" key="1">
    <source>
        <dbReference type="SAM" id="MobiDB-lite"/>
    </source>
</evidence>
<feature type="compositionally biased region" description="Basic and acidic residues" evidence="1">
    <location>
        <begin position="80"/>
        <end position="96"/>
    </location>
</feature>
<organism evidence="2 3">
    <name type="scientific">Myriangium duriaei CBS 260.36</name>
    <dbReference type="NCBI Taxonomy" id="1168546"/>
    <lineage>
        <taxon>Eukaryota</taxon>
        <taxon>Fungi</taxon>
        <taxon>Dikarya</taxon>
        <taxon>Ascomycota</taxon>
        <taxon>Pezizomycotina</taxon>
        <taxon>Dothideomycetes</taxon>
        <taxon>Dothideomycetidae</taxon>
        <taxon>Myriangiales</taxon>
        <taxon>Myriangiaceae</taxon>
        <taxon>Myriangium</taxon>
    </lineage>
</organism>
<feature type="compositionally biased region" description="Gly residues" evidence="1">
    <location>
        <begin position="126"/>
        <end position="137"/>
    </location>
</feature>
<evidence type="ECO:0000313" key="3">
    <source>
        <dbReference type="Proteomes" id="UP000799439"/>
    </source>
</evidence>
<reference evidence="2" key="1">
    <citation type="journal article" date="2020" name="Stud. Mycol.">
        <title>101 Dothideomycetes genomes: a test case for predicting lifestyles and emergence of pathogens.</title>
        <authorList>
            <person name="Haridas S."/>
            <person name="Albert R."/>
            <person name="Binder M."/>
            <person name="Bloem J."/>
            <person name="Labutti K."/>
            <person name="Salamov A."/>
            <person name="Andreopoulos B."/>
            <person name="Baker S."/>
            <person name="Barry K."/>
            <person name="Bills G."/>
            <person name="Bluhm B."/>
            <person name="Cannon C."/>
            <person name="Castanera R."/>
            <person name="Culley D."/>
            <person name="Daum C."/>
            <person name="Ezra D."/>
            <person name="Gonzalez J."/>
            <person name="Henrissat B."/>
            <person name="Kuo A."/>
            <person name="Liang C."/>
            <person name="Lipzen A."/>
            <person name="Lutzoni F."/>
            <person name="Magnuson J."/>
            <person name="Mondo S."/>
            <person name="Nolan M."/>
            <person name="Ohm R."/>
            <person name="Pangilinan J."/>
            <person name="Park H.-J."/>
            <person name="Ramirez L."/>
            <person name="Alfaro M."/>
            <person name="Sun H."/>
            <person name="Tritt A."/>
            <person name="Yoshinaga Y."/>
            <person name="Zwiers L.-H."/>
            <person name="Turgeon B."/>
            <person name="Goodwin S."/>
            <person name="Spatafora J."/>
            <person name="Crous P."/>
            <person name="Grigoriev I."/>
        </authorList>
    </citation>
    <scope>NUCLEOTIDE SEQUENCE</scope>
    <source>
        <strain evidence="2">CBS 260.36</strain>
    </source>
</reference>
<dbReference type="EMBL" id="ML996090">
    <property type="protein sequence ID" value="KAF2149984.1"/>
    <property type="molecule type" value="Genomic_DNA"/>
</dbReference>
<gene>
    <name evidence="2" type="ORF">K461DRAFT_245253</name>
</gene>
<name>A0A9P4MHG4_9PEZI</name>
<evidence type="ECO:0000313" key="2">
    <source>
        <dbReference type="EMBL" id="KAF2149984.1"/>
    </source>
</evidence>
<accession>A0A9P4MHG4</accession>
<feature type="region of interest" description="Disordered" evidence="1">
    <location>
        <begin position="54"/>
        <end position="143"/>
    </location>
</feature>
<protein>
    <submittedName>
        <fullName evidence="2">Uncharacterized protein</fullName>
    </submittedName>
</protein>
<keyword evidence="3" id="KW-1185">Reference proteome</keyword>